<dbReference type="OrthoDB" id="3897607at2759"/>
<name>R0I6V9_EXST2</name>
<evidence type="ECO:0000256" key="5">
    <source>
        <dbReference type="ARBA" id="ARBA00038359"/>
    </source>
</evidence>
<dbReference type="InterPro" id="IPR052337">
    <property type="entry name" value="SAT4-like"/>
</dbReference>
<dbReference type="GO" id="GO:0016020">
    <property type="term" value="C:membrane"/>
    <property type="evidence" value="ECO:0007669"/>
    <property type="project" value="UniProtKB-SubCell"/>
</dbReference>
<comment type="subcellular location">
    <subcellularLocation>
        <location evidence="1">Membrane</location>
        <topology evidence="1">Multi-pass membrane protein</topology>
    </subcellularLocation>
</comment>
<evidence type="ECO:0000313" key="9">
    <source>
        <dbReference type="Proteomes" id="UP000016935"/>
    </source>
</evidence>
<dbReference type="GeneID" id="19396764"/>
<dbReference type="PANTHER" id="PTHR33048">
    <property type="entry name" value="PTH11-LIKE INTEGRAL MEMBRANE PROTEIN (AFU_ORTHOLOGUE AFUA_5G11245)"/>
    <property type="match status" value="1"/>
</dbReference>
<keyword evidence="4 6" id="KW-0472">Membrane</keyword>
<evidence type="ECO:0000256" key="2">
    <source>
        <dbReference type="ARBA" id="ARBA00022692"/>
    </source>
</evidence>
<evidence type="ECO:0000256" key="3">
    <source>
        <dbReference type="ARBA" id="ARBA00022989"/>
    </source>
</evidence>
<dbReference type="EMBL" id="KB908877">
    <property type="protein sequence ID" value="EOA81211.1"/>
    <property type="molecule type" value="Genomic_DNA"/>
</dbReference>
<dbReference type="RefSeq" id="XP_008031700.1">
    <property type="nucleotide sequence ID" value="XM_008033509.1"/>
</dbReference>
<proteinExistence type="inferred from homology"/>
<organism evidence="8 9">
    <name type="scientific">Exserohilum turcicum (strain 28A)</name>
    <name type="common">Northern leaf blight fungus</name>
    <name type="synonym">Setosphaeria turcica</name>
    <dbReference type="NCBI Taxonomy" id="671987"/>
    <lineage>
        <taxon>Eukaryota</taxon>
        <taxon>Fungi</taxon>
        <taxon>Dikarya</taxon>
        <taxon>Ascomycota</taxon>
        <taxon>Pezizomycotina</taxon>
        <taxon>Dothideomycetes</taxon>
        <taxon>Pleosporomycetidae</taxon>
        <taxon>Pleosporales</taxon>
        <taxon>Pleosporineae</taxon>
        <taxon>Pleosporaceae</taxon>
        <taxon>Exserohilum</taxon>
    </lineage>
</organism>
<dbReference type="Proteomes" id="UP000016935">
    <property type="component" value="Unassembled WGS sequence"/>
</dbReference>
<dbReference type="HOGENOM" id="CLU_953643_0_0_1"/>
<dbReference type="PANTHER" id="PTHR33048:SF129">
    <property type="entry name" value="INTEGRAL MEMBRANE PROTEIN-RELATED"/>
    <property type="match status" value="1"/>
</dbReference>
<evidence type="ECO:0000256" key="1">
    <source>
        <dbReference type="ARBA" id="ARBA00004141"/>
    </source>
</evidence>
<dbReference type="Pfam" id="PF20684">
    <property type="entry name" value="Fung_rhodopsin"/>
    <property type="match status" value="1"/>
</dbReference>
<reference evidence="8 9" key="2">
    <citation type="journal article" date="2013" name="PLoS Genet.">
        <title>Comparative genome structure, secondary metabolite, and effector coding capacity across Cochliobolus pathogens.</title>
        <authorList>
            <person name="Condon B.J."/>
            <person name="Leng Y."/>
            <person name="Wu D."/>
            <person name="Bushley K.E."/>
            <person name="Ohm R.A."/>
            <person name="Otillar R."/>
            <person name="Martin J."/>
            <person name="Schackwitz W."/>
            <person name="Grimwood J."/>
            <person name="MohdZainudin N."/>
            <person name="Xue C."/>
            <person name="Wang R."/>
            <person name="Manning V.A."/>
            <person name="Dhillon B."/>
            <person name="Tu Z.J."/>
            <person name="Steffenson B.J."/>
            <person name="Salamov A."/>
            <person name="Sun H."/>
            <person name="Lowry S."/>
            <person name="LaButti K."/>
            <person name="Han J."/>
            <person name="Copeland A."/>
            <person name="Lindquist E."/>
            <person name="Barry K."/>
            <person name="Schmutz J."/>
            <person name="Baker S.E."/>
            <person name="Ciuffetti L.M."/>
            <person name="Grigoriev I.V."/>
            <person name="Zhong S."/>
            <person name="Turgeon B.G."/>
        </authorList>
    </citation>
    <scope>NUCLEOTIDE SEQUENCE [LARGE SCALE GENOMIC DNA]</scope>
    <source>
        <strain evidence="9">28A</strain>
    </source>
</reference>
<sequence>MLLPWQRFAPLSANYAIVAVSCKYGFGRHTIYVSSKDRSTALFYFFLQTILWYWGMAAMKISVAFLLLRMQYSTTWKRILWTMISFQVLVATFAAIWAFTFCIPTRSLWESVPTAKCGSTYASHVFGYVYTSISMTSDLFLSLMPLTFIWHLRRPRLEKVVVGMLMCLGLTATTAATKRLVDMAYQNFSGDVLHDLPIPNMWCMLEEVIGVAAVSIPYLKAPMERTLERLGLLLVLNNHQSSLSDVSCPPDCIGGVEEALVSGDAVSNVGSSKHGKAEFELTQTPQVASGSQ</sequence>
<feature type="transmembrane region" description="Helical" evidence="6">
    <location>
        <begin position="79"/>
        <end position="99"/>
    </location>
</feature>
<gene>
    <name evidence="8" type="ORF">SETTUDRAFT_144501</name>
</gene>
<dbReference type="STRING" id="671987.R0I6V9"/>
<protein>
    <recommendedName>
        <fullName evidence="7">Rhodopsin domain-containing protein</fullName>
    </recommendedName>
</protein>
<feature type="transmembrane region" description="Helical" evidence="6">
    <location>
        <begin position="197"/>
        <end position="219"/>
    </location>
</feature>
<dbReference type="InterPro" id="IPR049326">
    <property type="entry name" value="Rhodopsin_dom_fungi"/>
</dbReference>
<keyword evidence="3 6" id="KW-1133">Transmembrane helix</keyword>
<keyword evidence="2 6" id="KW-0812">Transmembrane</keyword>
<reference evidence="8 9" key="1">
    <citation type="journal article" date="2012" name="PLoS Pathog.">
        <title>Diverse lifestyles and strategies of plant pathogenesis encoded in the genomes of eighteen Dothideomycetes fungi.</title>
        <authorList>
            <person name="Ohm R.A."/>
            <person name="Feau N."/>
            <person name="Henrissat B."/>
            <person name="Schoch C.L."/>
            <person name="Horwitz B.A."/>
            <person name="Barry K.W."/>
            <person name="Condon B.J."/>
            <person name="Copeland A.C."/>
            <person name="Dhillon B."/>
            <person name="Glaser F."/>
            <person name="Hesse C.N."/>
            <person name="Kosti I."/>
            <person name="LaButti K."/>
            <person name="Lindquist E.A."/>
            <person name="Lucas S."/>
            <person name="Salamov A.A."/>
            <person name="Bradshaw R.E."/>
            <person name="Ciuffetti L."/>
            <person name="Hamelin R.C."/>
            <person name="Kema G.H.J."/>
            <person name="Lawrence C."/>
            <person name="Scott J.A."/>
            <person name="Spatafora J.W."/>
            <person name="Turgeon B.G."/>
            <person name="de Wit P.J.G.M."/>
            <person name="Zhong S."/>
            <person name="Goodwin S.B."/>
            <person name="Grigoriev I.V."/>
        </authorList>
    </citation>
    <scope>NUCLEOTIDE SEQUENCE [LARGE SCALE GENOMIC DNA]</scope>
    <source>
        <strain evidence="9">28A</strain>
    </source>
</reference>
<evidence type="ECO:0000313" key="8">
    <source>
        <dbReference type="EMBL" id="EOA81211.1"/>
    </source>
</evidence>
<accession>R0I6V9</accession>
<comment type="similarity">
    <text evidence="5">Belongs to the SAT4 family.</text>
</comment>
<keyword evidence="9" id="KW-1185">Reference proteome</keyword>
<evidence type="ECO:0000256" key="6">
    <source>
        <dbReference type="SAM" id="Phobius"/>
    </source>
</evidence>
<feature type="transmembrane region" description="Helical" evidence="6">
    <location>
        <begin position="160"/>
        <end position="177"/>
    </location>
</feature>
<evidence type="ECO:0000259" key="7">
    <source>
        <dbReference type="Pfam" id="PF20684"/>
    </source>
</evidence>
<dbReference type="AlphaFoldDB" id="R0I6V9"/>
<evidence type="ECO:0000256" key="4">
    <source>
        <dbReference type="ARBA" id="ARBA00023136"/>
    </source>
</evidence>
<feature type="domain" description="Rhodopsin" evidence="7">
    <location>
        <begin position="15"/>
        <end position="225"/>
    </location>
</feature>
<dbReference type="PROSITE" id="PS51257">
    <property type="entry name" value="PROKAR_LIPOPROTEIN"/>
    <property type="match status" value="1"/>
</dbReference>
<feature type="transmembrane region" description="Helical" evidence="6">
    <location>
        <begin position="128"/>
        <end position="148"/>
    </location>
</feature>
<dbReference type="eggNOG" id="ENOG502SPBN">
    <property type="taxonomic scope" value="Eukaryota"/>
</dbReference>
<feature type="transmembrane region" description="Helical" evidence="6">
    <location>
        <begin position="42"/>
        <end position="67"/>
    </location>
</feature>